<protein>
    <submittedName>
        <fullName evidence="2">Uncharacterized protein</fullName>
    </submittedName>
</protein>
<proteinExistence type="predicted"/>
<evidence type="ECO:0000313" key="2">
    <source>
        <dbReference type="EMBL" id="NDY83656.1"/>
    </source>
</evidence>
<name>A0A6B2QYH6_9BURK</name>
<keyword evidence="1" id="KW-1133">Transmembrane helix</keyword>
<reference evidence="2" key="1">
    <citation type="submission" date="2020-02" db="EMBL/GenBank/DDBJ databases">
        <authorList>
            <person name="Chen W.-M."/>
        </authorList>
    </citation>
    <scope>NUCLEOTIDE SEQUENCE</scope>
    <source>
        <strain evidence="2">NBD-18</strain>
    </source>
</reference>
<organism evidence="2">
    <name type="scientific">Sheuella amnicola</name>
    <dbReference type="NCBI Taxonomy" id="2707330"/>
    <lineage>
        <taxon>Bacteria</taxon>
        <taxon>Pseudomonadati</taxon>
        <taxon>Pseudomonadota</taxon>
        <taxon>Betaproteobacteria</taxon>
        <taxon>Burkholderiales</taxon>
        <taxon>Alcaligenaceae</taxon>
        <taxon>Sheuella</taxon>
    </lineage>
</organism>
<dbReference type="RefSeq" id="WP_163655052.1">
    <property type="nucleotide sequence ID" value="NZ_JAAGRN010000006.1"/>
</dbReference>
<accession>A0A6B2QYH6</accession>
<feature type="transmembrane region" description="Helical" evidence="1">
    <location>
        <begin position="46"/>
        <end position="65"/>
    </location>
</feature>
<keyword evidence="1" id="KW-0472">Membrane</keyword>
<sequence length="69" mass="7796">MEARVTALENFAIETRDQLTRIETRLDTFATKEDLHRELHALSMRLIGFGVGAGSALVGIVYWIARNIH</sequence>
<dbReference type="EMBL" id="JAAGRN010000006">
    <property type="protein sequence ID" value="NDY83656.1"/>
    <property type="molecule type" value="Genomic_DNA"/>
</dbReference>
<evidence type="ECO:0000256" key="1">
    <source>
        <dbReference type="SAM" id="Phobius"/>
    </source>
</evidence>
<comment type="caution">
    <text evidence="2">The sequence shown here is derived from an EMBL/GenBank/DDBJ whole genome shotgun (WGS) entry which is preliminary data.</text>
</comment>
<keyword evidence="1" id="KW-0812">Transmembrane</keyword>
<dbReference type="AlphaFoldDB" id="A0A6B2QYH6"/>
<gene>
    <name evidence="2" type="ORF">G3I67_10465</name>
</gene>